<comment type="subcellular location">
    <subcellularLocation>
        <location evidence="1">Cell membrane</location>
        <topology evidence="1">Multi-pass membrane protein</topology>
    </subcellularLocation>
</comment>
<sequence>MGSRHQNWFQRWFLSNRFSIAMINLLLFFLVLLVFNKISFMLNPVWSFISAVLPPIVLAVVQFYLMEPVVDFFQEKFKIPRVVTIVVLFLLVVLALVWVINSLIPVIQNQINQLLKNWPSIWDGSVKAVRKMLRDPRLYSVKSNLQQMLTNFQKTLAKSSQTAINSAFTSLSSAVSVVTAIGTTLLTAPFILFFLLKDGKKFGPFLTKYMPEQWQDSFGNLLHEMNEAISSYVRGQITVAFCVGVMFAIGYNIVGLPYGSVFAILAGFMNLIPYFGTFIAFVPVLIVATMTSLQMLFNVIIVFAIEQTIESRLISPLVVGNKMNMHPITTILVLLGAGAVAGLWGVIFGIPAYAILKIIVSRCYHYYRSVSEFYPEDSVPEAKVAKTGNNKQTSKQK</sequence>
<keyword evidence="5 8" id="KW-0812">Transmembrane</keyword>
<comment type="caution">
    <text evidence="9">The sequence shown here is derived from an EMBL/GenBank/DDBJ whole genome shotgun (WGS) entry which is preliminary data.</text>
</comment>
<dbReference type="InterPro" id="IPR002549">
    <property type="entry name" value="AI-2E-like"/>
</dbReference>
<evidence type="ECO:0000256" key="2">
    <source>
        <dbReference type="ARBA" id="ARBA00009773"/>
    </source>
</evidence>
<evidence type="ECO:0000256" key="8">
    <source>
        <dbReference type="SAM" id="Phobius"/>
    </source>
</evidence>
<comment type="similarity">
    <text evidence="2">Belongs to the autoinducer-2 exporter (AI-2E) (TC 2.A.86) family.</text>
</comment>
<dbReference type="PANTHER" id="PTHR21716">
    <property type="entry name" value="TRANSMEMBRANE PROTEIN"/>
    <property type="match status" value="1"/>
</dbReference>
<reference evidence="9" key="1">
    <citation type="submission" date="2020-08" db="EMBL/GenBank/DDBJ databases">
        <title>Taxonomic study for Lactobacillus species isolated from hardwood bark.</title>
        <authorList>
            <person name="Tohno M."/>
            <person name="Tanizawa Y."/>
        </authorList>
    </citation>
    <scope>NUCLEOTIDE SEQUENCE</scope>
    <source>
        <strain evidence="9">B40</strain>
    </source>
</reference>
<evidence type="ECO:0000256" key="3">
    <source>
        <dbReference type="ARBA" id="ARBA00022448"/>
    </source>
</evidence>
<evidence type="ECO:0000313" key="9">
    <source>
        <dbReference type="EMBL" id="GFZ26205.1"/>
    </source>
</evidence>
<feature type="transmembrane region" description="Helical" evidence="8">
    <location>
        <begin position="20"/>
        <end position="39"/>
    </location>
</feature>
<keyword evidence="6 8" id="KW-1133">Transmembrane helix</keyword>
<feature type="transmembrane region" description="Helical" evidence="8">
    <location>
        <begin position="239"/>
        <end position="272"/>
    </location>
</feature>
<feature type="transmembrane region" description="Helical" evidence="8">
    <location>
        <begin position="85"/>
        <end position="107"/>
    </location>
</feature>
<evidence type="ECO:0000313" key="10">
    <source>
        <dbReference type="Proteomes" id="UP000677218"/>
    </source>
</evidence>
<dbReference type="AlphaFoldDB" id="A0A916VHI4"/>
<feature type="transmembrane region" description="Helical" evidence="8">
    <location>
        <begin position="174"/>
        <end position="196"/>
    </location>
</feature>
<keyword evidence="4" id="KW-1003">Cell membrane</keyword>
<feature type="transmembrane region" description="Helical" evidence="8">
    <location>
        <begin position="45"/>
        <end position="65"/>
    </location>
</feature>
<accession>A0A916VHI4</accession>
<gene>
    <name evidence="9" type="primary">perM</name>
    <name evidence="9" type="ORF">LCB40_00850</name>
</gene>
<evidence type="ECO:0000256" key="4">
    <source>
        <dbReference type="ARBA" id="ARBA00022475"/>
    </source>
</evidence>
<name>A0A916VHI4_9LACO</name>
<keyword evidence="3" id="KW-0813">Transport</keyword>
<evidence type="ECO:0000256" key="6">
    <source>
        <dbReference type="ARBA" id="ARBA00022989"/>
    </source>
</evidence>
<dbReference type="RefSeq" id="WP_212779917.1">
    <property type="nucleotide sequence ID" value="NZ_BMAY01000001.1"/>
</dbReference>
<dbReference type="GO" id="GO:0055085">
    <property type="term" value="P:transmembrane transport"/>
    <property type="evidence" value="ECO:0007669"/>
    <property type="project" value="TreeGrafter"/>
</dbReference>
<organism evidence="9 10">
    <name type="scientific">Lactobacillus corticis</name>
    <dbReference type="NCBI Taxonomy" id="2201249"/>
    <lineage>
        <taxon>Bacteria</taxon>
        <taxon>Bacillati</taxon>
        <taxon>Bacillota</taxon>
        <taxon>Bacilli</taxon>
        <taxon>Lactobacillales</taxon>
        <taxon>Lactobacillaceae</taxon>
        <taxon>Lactobacillus</taxon>
    </lineage>
</organism>
<feature type="transmembrane region" description="Helical" evidence="8">
    <location>
        <begin position="331"/>
        <end position="356"/>
    </location>
</feature>
<proteinExistence type="inferred from homology"/>
<dbReference type="EMBL" id="BMAY01000001">
    <property type="protein sequence ID" value="GFZ26205.1"/>
    <property type="molecule type" value="Genomic_DNA"/>
</dbReference>
<evidence type="ECO:0000256" key="1">
    <source>
        <dbReference type="ARBA" id="ARBA00004651"/>
    </source>
</evidence>
<evidence type="ECO:0000256" key="7">
    <source>
        <dbReference type="ARBA" id="ARBA00023136"/>
    </source>
</evidence>
<dbReference type="Pfam" id="PF01594">
    <property type="entry name" value="AI-2E_transport"/>
    <property type="match status" value="1"/>
</dbReference>
<dbReference type="Proteomes" id="UP000677218">
    <property type="component" value="Unassembled WGS sequence"/>
</dbReference>
<dbReference type="GO" id="GO:0005886">
    <property type="term" value="C:plasma membrane"/>
    <property type="evidence" value="ECO:0007669"/>
    <property type="project" value="UniProtKB-SubCell"/>
</dbReference>
<protein>
    <submittedName>
        <fullName evidence="9">Membrane protein</fullName>
    </submittedName>
</protein>
<feature type="transmembrane region" description="Helical" evidence="8">
    <location>
        <begin position="278"/>
        <end position="305"/>
    </location>
</feature>
<keyword evidence="7 8" id="KW-0472">Membrane</keyword>
<keyword evidence="10" id="KW-1185">Reference proteome</keyword>
<dbReference type="PANTHER" id="PTHR21716:SF53">
    <property type="entry name" value="PERMEASE PERM-RELATED"/>
    <property type="match status" value="1"/>
</dbReference>
<evidence type="ECO:0000256" key="5">
    <source>
        <dbReference type="ARBA" id="ARBA00022692"/>
    </source>
</evidence>